<feature type="region of interest" description="Disordered" evidence="4">
    <location>
        <begin position="573"/>
        <end position="601"/>
    </location>
</feature>
<evidence type="ECO:0000259" key="6">
    <source>
        <dbReference type="SMART" id="SM00646"/>
    </source>
</evidence>
<dbReference type="AlphaFoldDB" id="A0A212L1Z1"/>
<dbReference type="Pfam" id="PF13174">
    <property type="entry name" value="TPR_6"/>
    <property type="match status" value="2"/>
</dbReference>
<feature type="region of interest" description="Disordered" evidence="4">
    <location>
        <begin position="231"/>
        <end position="276"/>
    </location>
</feature>
<feature type="compositionally biased region" description="Low complexity" evidence="4">
    <location>
        <begin position="231"/>
        <end position="240"/>
    </location>
</feature>
<feature type="domain" description="MurNAc-LAA" evidence="6">
    <location>
        <begin position="674"/>
        <end position="825"/>
    </location>
</feature>
<accession>A0A212L1Z1</accession>
<dbReference type="FunFam" id="3.40.630.40:FF:000005">
    <property type="entry name" value="N-acetylmuramoyl-L-alanine amidase (AmiA)"/>
    <property type="match status" value="1"/>
</dbReference>
<sequence length="849" mass="92072">MARKENPSPTQGPPKARTQSRSPSPRPPQDTPEGRSQGQGAAPGQARHGIRRLAPPVFFLLALCLLVVFFYDTGYTSLPPTGKRYDTAKAGIETLRLDAKKANLREPWEKLAAEFRAIYDADPGWPNRPAALFRAAESLEELARRSFAKADARKAIECYEAVAMRHADSRLADDALFHAARLRAAWLKDDKGALELLNRIKTQYPKGDMLPEALALEKTLLASAQGRTAPEARQVAAAEAKPSIEDQASSPSAQDKDKKRAEAGASAAPSPVTSAQAAPGVPALATAPAVLLPQDQILPRYRKAKADMESLSADKARSCWRQPWEELSAEFLLIYQSRKNWAISPGALFRAASSQESLANCSHLATEYRQARDLYLNLAQEFPKSALADDALLRAAVIEADRLNQPQEALELLDAIATLYPQGDMLPQAKTLRQRLSGGTDVAAAPVGKAGTAPTPATPPEVHTLSWNSLSKNSVEIVLDLSSPARYRARLEEGKKGAGSSLYLEFDDASVVKDVRQGVTVKGSLLQSVRVSDRKGGGAVMQFSFRDVRRFDTQAESNPCRIVLHVAAGNTPLPSRQGAGAGFAGQDKPRDQANAPDEPRHVNDMARQLGLTVRTVFIDAGHGGRDPGTHHNGILERVITLDVATTLGRLLQANGVDVVYSRTNDTGLSLRERTTRANEAGADLFVSIHINANDDKSVNGFETYYLDLAQNAEAARVAALENAGSDHRLGDMQKMLADVMLTARVDESKKLAQDVQRITLSRLKKREYTVRNNGVKSAPFHVLLGAQMPAVLVELGYCTHAEEARNLANAKYRLTLAEGLAEGILAYKDRLLKKRTAQNSLTPESAGAM</sequence>
<dbReference type="PANTHER" id="PTHR30404:SF0">
    <property type="entry name" value="N-ACETYLMURAMOYL-L-ALANINE AMIDASE AMIC"/>
    <property type="match status" value="1"/>
</dbReference>
<dbReference type="SUPFAM" id="SSF53187">
    <property type="entry name" value="Zn-dependent exopeptidases"/>
    <property type="match status" value="1"/>
</dbReference>
<dbReference type="EMBL" id="FMJC01000002">
    <property type="protein sequence ID" value="SCM71584.1"/>
    <property type="molecule type" value="Genomic_DNA"/>
</dbReference>
<dbReference type="CDD" id="cd02696">
    <property type="entry name" value="MurNAc-LAA"/>
    <property type="match status" value="1"/>
</dbReference>
<feature type="transmembrane region" description="Helical" evidence="5">
    <location>
        <begin position="53"/>
        <end position="71"/>
    </location>
</feature>
<dbReference type="InterPro" id="IPR050695">
    <property type="entry name" value="N-acetylmuramoyl_amidase_3"/>
</dbReference>
<keyword evidence="5" id="KW-0472">Membrane</keyword>
<feature type="region of interest" description="Disordered" evidence="4">
    <location>
        <begin position="1"/>
        <end position="47"/>
    </location>
</feature>
<proteinExistence type="predicted"/>
<evidence type="ECO:0000256" key="4">
    <source>
        <dbReference type="SAM" id="MobiDB-lite"/>
    </source>
</evidence>
<dbReference type="InterPro" id="IPR002508">
    <property type="entry name" value="MurNAc-LAA_cat"/>
</dbReference>
<reference evidence="7" key="1">
    <citation type="submission" date="2016-08" db="EMBL/GenBank/DDBJ databases">
        <authorList>
            <person name="Seilhamer J.J."/>
        </authorList>
    </citation>
    <scope>NUCLEOTIDE SEQUENCE</scope>
    <source>
        <strain evidence="7">86-1</strain>
    </source>
</reference>
<evidence type="ECO:0000256" key="3">
    <source>
        <dbReference type="ARBA" id="ARBA00022801"/>
    </source>
</evidence>
<dbReference type="Gene3D" id="1.25.40.10">
    <property type="entry name" value="Tetratricopeptide repeat domain"/>
    <property type="match status" value="2"/>
</dbReference>
<dbReference type="RefSeq" id="WP_232088249.1">
    <property type="nucleotide sequence ID" value="NZ_LT608333.1"/>
</dbReference>
<dbReference type="EC" id="3.5.1.28" evidence="2"/>
<keyword evidence="5" id="KW-0812">Transmembrane</keyword>
<dbReference type="GO" id="GO:0030288">
    <property type="term" value="C:outer membrane-bounded periplasmic space"/>
    <property type="evidence" value="ECO:0007669"/>
    <property type="project" value="TreeGrafter"/>
</dbReference>
<protein>
    <recommendedName>
        <fullName evidence="2">N-acetylmuramoyl-L-alanine amidase</fullName>
        <ecNumber evidence="2">3.5.1.28</ecNumber>
    </recommendedName>
</protein>
<dbReference type="PANTHER" id="PTHR30404">
    <property type="entry name" value="N-ACETYLMURAMOYL-L-ALANINE AMIDASE"/>
    <property type="match status" value="1"/>
</dbReference>
<dbReference type="Gene3D" id="3.40.630.40">
    <property type="entry name" value="Zn-dependent exopeptidases"/>
    <property type="match status" value="1"/>
</dbReference>
<keyword evidence="5" id="KW-1133">Transmembrane helix</keyword>
<dbReference type="Pfam" id="PF01520">
    <property type="entry name" value="Amidase_3"/>
    <property type="match status" value="1"/>
</dbReference>
<evidence type="ECO:0000256" key="1">
    <source>
        <dbReference type="ARBA" id="ARBA00001561"/>
    </source>
</evidence>
<evidence type="ECO:0000256" key="5">
    <source>
        <dbReference type="SAM" id="Phobius"/>
    </source>
</evidence>
<dbReference type="GO" id="GO:0009253">
    <property type="term" value="P:peptidoglycan catabolic process"/>
    <property type="evidence" value="ECO:0007669"/>
    <property type="project" value="InterPro"/>
</dbReference>
<feature type="compositionally biased region" description="Basic and acidic residues" evidence="4">
    <location>
        <begin position="587"/>
        <end position="601"/>
    </location>
</feature>
<comment type="catalytic activity">
    <reaction evidence="1">
        <text>Hydrolyzes the link between N-acetylmuramoyl residues and L-amino acid residues in certain cell-wall glycopeptides.</text>
        <dbReference type="EC" id="3.5.1.28"/>
    </reaction>
</comment>
<name>A0A212L1Z1_9BACT</name>
<evidence type="ECO:0000313" key="7">
    <source>
        <dbReference type="EMBL" id="SCM71584.1"/>
    </source>
</evidence>
<keyword evidence="3 7" id="KW-0378">Hydrolase</keyword>
<dbReference type="InterPro" id="IPR019734">
    <property type="entry name" value="TPR_rpt"/>
</dbReference>
<dbReference type="GO" id="GO:0008745">
    <property type="term" value="F:N-acetylmuramoyl-L-alanine amidase activity"/>
    <property type="evidence" value="ECO:0007669"/>
    <property type="project" value="UniProtKB-EC"/>
</dbReference>
<organism evidence="7">
    <name type="scientific">uncultured Desulfovibrio sp</name>
    <dbReference type="NCBI Taxonomy" id="167968"/>
    <lineage>
        <taxon>Bacteria</taxon>
        <taxon>Pseudomonadati</taxon>
        <taxon>Thermodesulfobacteriota</taxon>
        <taxon>Desulfovibrionia</taxon>
        <taxon>Desulfovibrionales</taxon>
        <taxon>Desulfovibrionaceae</taxon>
        <taxon>Desulfovibrio</taxon>
        <taxon>environmental samples</taxon>
    </lineage>
</organism>
<dbReference type="InterPro" id="IPR011990">
    <property type="entry name" value="TPR-like_helical_dom_sf"/>
</dbReference>
<gene>
    <name evidence="7" type="ORF">KL86DES1_20063</name>
</gene>
<evidence type="ECO:0000256" key="2">
    <source>
        <dbReference type="ARBA" id="ARBA00011901"/>
    </source>
</evidence>
<dbReference type="SMART" id="SM00646">
    <property type="entry name" value="Ami_3"/>
    <property type="match status" value="1"/>
</dbReference>